<accession>A0A2N8I6L1</accession>
<name>A0A2N8I6L1_9BACT</name>
<dbReference type="Proteomes" id="UP000236075">
    <property type="component" value="Unassembled WGS sequence"/>
</dbReference>
<dbReference type="AlphaFoldDB" id="A0A2N8I6L1"/>
<sequence length="79" mass="9301">MKKKDMGSSAYTHRLFQIHCAIKFIIREDRTGNCTIYADWRRNRSPDRLQLGISVRVCKKNARYGYLYIGKRLFHSCSG</sequence>
<gene>
    <name evidence="1" type="ORF">CXT95_07355</name>
</gene>
<dbReference type="EMBL" id="PJLB01000008">
    <property type="protein sequence ID" value="PND02469.1"/>
    <property type="molecule type" value="Genomic_DNA"/>
</dbReference>
<protein>
    <submittedName>
        <fullName evidence="1">Uncharacterized protein</fullName>
    </submittedName>
</protein>
<comment type="caution">
    <text evidence="1">The sequence shown here is derived from an EMBL/GenBank/DDBJ whole genome shotgun (WGS) entry which is preliminary data.</text>
</comment>
<organism evidence="1 2">
    <name type="scientific">Akkermansia muciniphila</name>
    <dbReference type="NCBI Taxonomy" id="239935"/>
    <lineage>
        <taxon>Bacteria</taxon>
        <taxon>Pseudomonadati</taxon>
        <taxon>Verrucomicrobiota</taxon>
        <taxon>Verrucomicrobiia</taxon>
        <taxon>Verrucomicrobiales</taxon>
        <taxon>Akkermansiaceae</taxon>
        <taxon>Akkermansia</taxon>
    </lineage>
</organism>
<evidence type="ECO:0000313" key="2">
    <source>
        <dbReference type="Proteomes" id="UP000236075"/>
    </source>
</evidence>
<reference evidence="1 2" key="1">
    <citation type="journal article" date="2017" name="BMC Genomics">
        <title>Genome sequencing of 39 Akkermansia muciniphila isolates reveals its population structure, genomic and functional diverisity, and global distribution in mammalian gut microbiotas.</title>
        <authorList>
            <person name="Guo X."/>
            <person name="Li S."/>
            <person name="Zhang J."/>
            <person name="Wu F."/>
            <person name="Li X."/>
            <person name="Wu D."/>
            <person name="Zhang M."/>
            <person name="Ou Z."/>
            <person name="Jie Z."/>
            <person name="Yan Q."/>
            <person name="Li P."/>
            <person name="Yi J."/>
            <person name="Peng Y."/>
        </authorList>
    </citation>
    <scope>NUCLEOTIDE SEQUENCE [LARGE SCALE GENOMIC DNA]</scope>
    <source>
        <strain evidence="1 2">GP28</strain>
    </source>
</reference>
<proteinExistence type="predicted"/>
<evidence type="ECO:0000313" key="1">
    <source>
        <dbReference type="EMBL" id="PND02469.1"/>
    </source>
</evidence>